<evidence type="ECO:0000313" key="2">
    <source>
        <dbReference type="Proteomes" id="UP000609323"/>
    </source>
</evidence>
<dbReference type="Proteomes" id="UP000609323">
    <property type="component" value="Unassembled WGS sequence"/>
</dbReference>
<dbReference type="PANTHER" id="PTHR39166">
    <property type="entry name" value="BLL1166 PROTEIN"/>
    <property type="match status" value="1"/>
</dbReference>
<sequence length="181" mass="21554">METQFKQYISEYDDLLRDLRLVKQLQLPQSYIAAGYIRNYVWDRLHGFDYRGRHSDIDVVYYDPADCSEERDARLEDELKSLTGNPKWSVKNQARMHVRNGEQPYSSTWDAMRRWPEVATAVGASMGEEGQVQFICPYGVKDLFELIIRRSPLFPDRAYYLERVHKKEWKKQWPLLNVIED</sequence>
<dbReference type="Pfam" id="PF06042">
    <property type="entry name" value="NTP_transf_6"/>
    <property type="match status" value="1"/>
</dbReference>
<keyword evidence="2" id="KW-1185">Reference proteome</keyword>
<protein>
    <submittedName>
        <fullName evidence="1">Nitrate reductase</fullName>
    </submittedName>
</protein>
<accession>A0ABQ1FTI6</accession>
<reference evidence="2" key="1">
    <citation type="journal article" date="2019" name="Int. J. Syst. Evol. Microbiol.">
        <title>The Global Catalogue of Microorganisms (GCM) 10K type strain sequencing project: providing services to taxonomists for standard genome sequencing and annotation.</title>
        <authorList>
            <consortium name="The Broad Institute Genomics Platform"/>
            <consortium name="The Broad Institute Genome Sequencing Center for Infectious Disease"/>
            <person name="Wu L."/>
            <person name="Ma J."/>
        </authorList>
    </citation>
    <scope>NUCLEOTIDE SEQUENCE [LARGE SCALE GENOMIC DNA]</scope>
    <source>
        <strain evidence="2">CGMCC 1.15044</strain>
    </source>
</reference>
<dbReference type="InterPro" id="IPR009267">
    <property type="entry name" value="NTP_transf_6"/>
</dbReference>
<organism evidence="1 2">
    <name type="scientific">Paenibacillus physcomitrellae</name>
    <dbReference type="NCBI Taxonomy" id="1619311"/>
    <lineage>
        <taxon>Bacteria</taxon>
        <taxon>Bacillati</taxon>
        <taxon>Bacillota</taxon>
        <taxon>Bacilli</taxon>
        <taxon>Bacillales</taxon>
        <taxon>Paenibacillaceae</taxon>
        <taxon>Paenibacillus</taxon>
    </lineage>
</organism>
<evidence type="ECO:0000313" key="1">
    <source>
        <dbReference type="EMBL" id="GGA29138.1"/>
    </source>
</evidence>
<comment type="caution">
    <text evidence="1">The sequence shown here is derived from an EMBL/GenBank/DDBJ whole genome shotgun (WGS) entry which is preliminary data.</text>
</comment>
<dbReference type="EMBL" id="BMHF01000003">
    <property type="protein sequence ID" value="GGA29138.1"/>
    <property type="molecule type" value="Genomic_DNA"/>
</dbReference>
<dbReference type="RefSeq" id="WP_094092949.1">
    <property type="nucleotide sequence ID" value="NZ_BMHF01000003.1"/>
</dbReference>
<proteinExistence type="predicted"/>
<gene>
    <name evidence="1" type="ORF">GCM10010917_12630</name>
</gene>
<name>A0ABQ1FTI6_9BACL</name>
<dbReference type="PANTHER" id="PTHR39166:SF1">
    <property type="entry name" value="BLL1166 PROTEIN"/>
    <property type="match status" value="1"/>
</dbReference>